<dbReference type="InterPro" id="IPR043136">
    <property type="entry name" value="B30.2/SPRY_sf"/>
</dbReference>
<feature type="repeat" description="ANK" evidence="3">
    <location>
        <begin position="838"/>
        <end position="870"/>
    </location>
</feature>
<dbReference type="InterPro" id="IPR003877">
    <property type="entry name" value="SPRY_dom"/>
</dbReference>
<dbReference type="PANTHER" id="PTHR24123">
    <property type="entry name" value="ANKYRIN REPEAT-CONTAINING"/>
    <property type="match status" value="1"/>
</dbReference>
<dbReference type="Gene3D" id="1.25.40.20">
    <property type="entry name" value="Ankyrin repeat-containing domain"/>
    <property type="match status" value="7"/>
</dbReference>
<dbReference type="InterPro" id="IPR051165">
    <property type="entry name" value="Multifunctional_ANK_Repeat"/>
</dbReference>
<evidence type="ECO:0000256" key="3">
    <source>
        <dbReference type="PROSITE-ProRule" id="PRU00023"/>
    </source>
</evidence>
<keyword evidence="7" id="KW-1185">Reference proteome</keyword>
<sequence length="2105" mass="231235">MDTADAPVLALQRKNRQFHVVTVHGIAHGQDGGDATGAAKSLGKFASECYGSDRTTNFTYHPQPCYDILSMGIHEVALDLLKNVELKVERDIVPSLVFIGQDLGGIIIKRALLISLQDNTYSRIAEMASILVFLGTPHRASEVESWESIAAKLILQGPHAATCALSEVVKNSAPVLKEISQRFNAVCTLYSIISFHDPCNSTDALTFSRDTAIMGSYNENVDVIGDSRVGIATVFSNCHDTSKTFARQEKFMHVVEAMMARTRENRTSHLKCLSMLSQLSTERSQANSNRLYLSDSGFFEWLFDTNEYKLWRERRNAILLLHSSPETELAAALLALQDELNGTLRHVGAISFFFQPHDDRFCSFRNLVASLSRQLLILKPSLFTRVQTLCDELVEKPQWRTDQLWALFRALLSSPDLGDIVCFVHMVDQCDDIPKEFLEEALALSQSLESGRNFKFVITSADAPDNHNSYSLGKISKDRLIRLDLRRHGQGGKDVEPALLKELDKLIRVRPELASFGDVLVEKLNSAALGSLGLSLTLRLLQARRPNLNYVDLKAEISSIPVPLSLPRLFECYLERIPPDRLSWARHVFSWMALAYCPLSLPELAVAIALQGDHPTSLLALRDKMPQNLATDLQQTLGNLVTIENGEATLADGVFREFLLAPVGQGSKVISLYNHKKIAEACVDYLSLVSENENGVGDGEEYSLCAYATRYWPKHYNMAEDNDTPEDNDMARENDSLEVHNKVLQYLEKCTGGSLLSAVRLQCADLVRSILGSHSDGDYYIDEALKIAIENGDEDILSSLSSASATSPQALHLAALHGREELVNKFLLGYTKPDEPEDETTPIHLASAVGHHKIASILLSKGLDVNAKDHHGNTALHLASQYGHLLVTDELLRQGADVGSNNTEGRTPLHLACLWQSHSVVVKLLNGGAEVSDIDSTRCTTLHLASGSGCEDIVDALLTHAGAELQATLLVQQNATGRAPCHIAAACGHTSVLTRLLSGALQAHTRVSSNADTNAAVEDNKEEESLRSKITTLQDDEGNTPLHLATKNGFRDAVDELTGQGRARSKKKDQRKSFKFDSGANIPDRNGRLPIHLAVMSGDLELVWKICDEHERRKEDLNVFDGESQTPLHIAVRHRLIDVTEILLKEGAEPNVGDDESQTPLLFACKNGDMAIMDLLLDAGAEPLYSDSHGHSALHGAVEAQNLAMVQRLLKVIQELTGDGEFINMRDNDGNTILHLAAACESVEVLKFLLDADDLDPDYLRSPNHEGRSPLNIALGNRDMVHSIIEAMKKLSSNSDYPLSSSSSDGAGWADISTVKVLLEAIPSSATADKRGNQTGDEISRGGVAARDILRELMDLPSDFGSWDAAKHGPLLRLAAEKGVSEMAAMLTEPRIHQGQFNEFEPERRAAVLLAVQNGHTVIATSLLDKGTLDKEGKREDIRLAFLMAAQCGQLDLLNTLADRQPRVDHDTRATALQEACSRGHCEIAEFLLNEMSQGDAVDLEVVEKAKNSALGSALEKGERDVVELLLRRGADLDSSIDSGSTPLHQAAERGDTGMCRLLLNAKVSYLDARDSNGRTALYTAAWNVDEAMVDLLLKEFHADVEAADRDGWRPLHAAYNSSSVVQKLLEGNAVVDAKNGDGETPLYVAVTRRYRGTAEQLIKWGANPLAATSTGDTPLHAACASLSMFSTDLVEILLGSSVVTKSVDVPNSNGQTPLSLAVIYGQMEVVRIMLARQDIAINQTDGKGASLLRHAVKNEHVGIVEALLNDPRLSNLDLSSRHESLDDLLRGLLAEESDYGMDIAMTMLQTKPGIYKQFGKDPMFDLASSLDEVDLIDVVLGIRADLGDMRDEHGWSLEWIQHANRPANGLSDTPRPETVGLHFQVPNRWEEPKPTSGFSVLQDGDTSILSFSGRLSGGADPNRWWSSVHTDLYGSWPSLIRADRPIPPVGRFIFEMEILDQGTECIFAFGFSTRFAAEDSIPGWDEHSWGYHSDDGNKFHGEPLGTTYSSAYGKSDIVECHIDQSERTASFKRNGEDLGIAFEGLEGRLYPVVGMVSPGVKVATKFRWDFEAPPKRGEGEVLSSDDEDQEDFRRRFKDSRSFSLREEY</sequence>
<evidence type="ECO:0000256" key="1">
    <source>
        <dbReference type="ARBA" id="ARBA00022737"/>
    </source>
</evidence>
<dbReference type="OrthoDB" id="4938465at2759"/>
<dbReference type="InterPro" id="IPR013320">
    <property type="entry name" value="ConA-like_dom_sf"/>
</dbReference>
<evidence type="ECO:0000313" key="6">
    <source>
        <dbReference type="EMBL" id="RYP07035.1"/>
    </source>
</evidence>
<evidence type="ECO:0000259" key="5">
    <source>
        <dbReference type="PROSITE" id="PS50188"/>
    </source>
</evidence>
<organism evidence="6 7">
    <name type="scientific">Monosporascus ibericus</name>
    <dbReference type="NCBI Taxonomy" id="155417"/>
    <lineage>
        <taxon>Eukaryota</taxon>
        <taxon>Fungi</taxon>
        <taxon>Dikarya</taxon>
        <taxon>Ascomycota</taxon>
        <taxon>Pezizomycotina</taxon>
        <taxon>Sordariomycetes</taxon>
        <taxon>Xylariomycetidae</taxon>
        <taxon>Xylariales</taxon>
        <taxon>Xylariales incertae sedis</taxon>
        <taxon>Monosporascus</taxon>
    </lineage>
</organism>
<feature type="repeat" description="ANK" evidence="3">
    <location>
        <begin position="1037"/>
        <end position="1061"/>
    </location>
</feature>
<evidence type="ECO:0000256" key="2">
    <source>
        <dbReference type="ARBA" id="ARBA00023043"/>
    </source>
</evidence>
<dbReference type="SUPFAM" id="SSF49899">
    <property type="entry name" value="Concanavalin A-like lectins/glucanases"/>
    <property type="match status" value="1"/>
</dbReference>
<protein>
    <recommendedName>
        <fullName evidence="5">B30.2/SPRY domain-containing protein</fullName>
    </recommendedName>
</protein>
<keyword evidence="2 3" id="KW-0040">ANK repeat</keyword>
<feature type="repeat" description="ANK" evidence="3">
    <location>
        <begin position="1539"/>
        <end position="1561"/>
    </location>
</feature>
<dbReference type="SMART" id="SM00248">
    <property type="entry name" value="ANK"/>
    <property type="match status" value="25"/>
</dbReference>
<feature type="repeat" description="ANK" evidence="3">
    <location>
        <begin position="1506"/>
        <end position="1538"/>
    </location>
</feature>
<feature type="repeat" description="ANK" evidence="3">
    <location>
        <begin position="1638"/>
        <end position="1670"/>
    </location>
</feature>
<feature type="repeat" description="ANK" evidence="3">
    <location>
        <begin position="871"/>
        <end position="903"/>
    </location>
</feature>
<dbReference type="Gene3D" id="2.60.120.920">
    <property type="match status" value="1"/>
</dbReference>
<dbReference type="InterPro" id="IPR002110">
    <property type="entry name" value="Ankyrin_rpt"/>
</dbReference>
<feature type="repeat" description="ANK" evidence="3">
    <location>
        <begin position="904"/>
        <end position="936"/>
    </location>
</feature>
<evidence type="ECO:0000313" key="7">
    <source>
        <dbReference type="Proteomes" id="UP000293360"/>
    </source>
</evidence>
<dbReference type="Pfam" id="PF00622">
    <property type="entry name" value="SPRY"/>
    <property type="match status" value="1"/>
</dbReference>
<dbReference type="PROSITE" id="PS50188">
    <property type="entry name" value="B302_SPRY"/>
    <property type="match status" value="1"/>
</dbReference>
<reference evidence="6 7" key="1">
    <citation type="submission" date="2018-06" db="EMBL/GenBank/DDBJ databases">
        <title>Complete Genomes of Monosporascus.</title>
        <authorList>
            <person name="Robinson A.J."/>
            <person name="Natvig D.O."/>
        </authorList>
    </citation>
    <scope>NUCLEOTIDE SEQUENCE [LARGE SCALE GENOMIC DNA]</scope>
    <source>
        <strain evidence="6 7">CBS 110550</strain>
    </source>
</reference>
<name>A0A4Q4TJ59_9PEZI</name>
<dbReference type="PANTHER" id="PTHR24123:SF33">
    <property type="entry name" value="PROTEIN HOS4"/>
    <property type="match status" value="1"/>
</dbReference>
<gene>
    <name evidence="6" type="ORF">DL764_002794</name>
</gene>
<feature type="repeat" description="ANK" evidence="3">
    <location>
        <begin position="1710"/>
        <end position="1731"/>
    </location>
</feature>
<dbReference type="SUPFAM" id="SSF48403">
    <property type="entry name" value="Ankyrin repeat"/>
    <property type="match status" value="3"/>
</dbReference>
<dbReference type="PROSITE" id="PS50297">
    <property type="entry name" value="ANK_REP_REGION"/>
    <property type="match status" value="11"/>
</dbReference>
<dbReference type="Pfam" id="PF00023">
    <property type="entry name" value="Ank"/>
    <property type="match status" value="2"/>
</dbReference>
<dbReference type="PROSITE" id="PS50088">
    <property type="entry name" value="ANK_REPEAT"/>
    <property type="match status" value="11"/>
</dbReference>
<dbReference type="Pfam" id="PF12796">
    <property type="entry name" value="Ank_2"/>
    <property type="match status" value="5"/>
</dbReference>
<dbReference type="InterPro" id="IPR056884">
    <property type="entry name" value="NPHP3-like_N"/>
</dbReference>
<feature type="region of interest" description="Disordered" evidence="4">
    <location>
        <begin position="1060"/>
        <end position="1079"/>
    </location>
</feature>
<dbReference type="Pfam" id="PF24883">
    <property type="entry name" value="NPHP3_N"/>
    <property type="match status" value="1"/>
</dbReference>
<dbReference type="InterPro" id="IPR036770">
    <property type="entry name" value="Ankyrin_rpt-contain_sf"/>
</dbReference>
<dbReference type="Proteomes" id="UP000293360">
    <property type="component" value="Unassembled WGS sequence"/>
</dbReference>
<comment type="caution">
    <text evidence="6">The sequence shown here is derived from an EMBL/GenBank/DDBJ whole genome shotgun (WGS) entry which is preliminary data.</text>
</comment>
<dbReference type="InterPro" id="IPR001870">
    <property type="entry name" value="B30.2/SPRY"/>
</dbReference>
<feature type="repeat" description="ANK" evidence="3">
    <location>
        <begin position="1123"/>
        <end position="1155"/>
    </location>
</feature>
<dbReference type="PRINTS" id="PR01415">
    <property type="entry name" value="ANKYRIN"/>
</dbReference>
<feature type="domain" description="B30.2/SPRY" evidence="5">
    <location>
        <begin position="1874"/>
        <end position="2068"/>
    </location>
</feature>
<accession>A0A4Q4TJ59</accession>
<dbReference type="STRING" id="155417.A0A4Q4TJ59"/>
<keyword evidence="1" id="KW-0677">Repeat</keyword>
<evidence type="ECO:0000256" key="4">
    <source>
        <dbReference type="SAM" id="MobiDB-lite"/>
    </source>
</evidence>
<feature type="repeat" description="ANK" evidence="3">
    <location>
        <begin position="1229"/>
        <end position="1251"/>
    </location>
</feature>
<proteinExistence type="predicted"/>
<dbReference type="SMART" id="SM00449">
    <property type="entry name" value="SPRY"/>
    <property type="match status" value="1"/>
</dbReference>
<feature type="repeat" description="ANK" evidence="3">
    <location>
        <begin position="1156"/>
        <end position="1188"/>
    </location>
</feature>
<dbReference type="EMBL" id="QJNU01000109">
    <property type="protein sequence ID" value="RYP07035.1"/>
    <property type="molecule type" value="Genomic_DNA"/>
</dbReference>